<keyword evidence="2" id="KW-1185">Reference proteome</keyword>
<accession>A0ABS1UAL6</accession>
<proteinExistence type="predicted"/>
<name>A0ABS1UAL6_9PROT</name>
<organism evidence="1 2">
    <name type="scientific">Belnapia arida</name>
    <dbReference type="NCBI Taxonomy" id="2804533"/>
    <lineage>
        <taxon>Bacteria</taxon>
        <taxon>Pseudomonadati</taxon>
        <taxon>Pseudomonadota</taxon>
        <taxon>Alphaproteobacteria</taxon>
        <taxon>Acetobacterales</taxon>
        <taxon>Roseomonadaceae</taxon>
        <taxon>Belnapia</taxon>
    </lineage>
</organism>
<dbReference type="RefSeq" id="WP_202834797.1">
    <property type="nucleotide sequence ID" value="NZ_JAETWB010000030.1"/>
</dbReference>
<evidence type="ECO:0000313" key="2">
    <source>
        <dbReference type="Proteomes" id="UP000660885"/>
    </source>
</evidence>
<gene>
    <name evidence="1" type="ORF">JMJ56_26700</name>
</gene>
<sequence length="67" mass="7746">MKDAASAAAMSDPWQNPSFRRRWQEPLDHCMPQSTPTPELNVALEITGRALREQWRRERAKREGVPS</sequence>
<comment type="caution">
    <text evidence="1">The sequence shown here is derived from an EMBL/GenBank/DDBJ whole genome shotgun (WGS) entry which is preliminary data.</text>
</comment>
<protein>
    <submittedName>
        <fullName evidence="1">Uncharacterized protein</fullName>
    </submittedName>
</protein>
<dbReference type="Proteomes" id="UP000660885">
    <property type="component" value="Unassembled WGS sequence"/>
</dbReference>
<reference evidence="1 2" key="1">
    <citation type="submission" date="2021-01" db="EMBL/GenBank/DDBJ databases">
        <title>Belnapia mucosa sp. nov. and Belnapia arida sp. nov., isolated from the Tabernas Desert (Almeria, Spain).</title>
        <authorList>
            <person name="Molina-Menor E."/>
            <person name="Vidal-Verdu A."/>
            <person name="Calonge A."/>
            <person name="Satari L."/>
            <person name="Pereto J."/>
            <person name="Porcar M."/>
        </authorList>
    </citation>
    <scope>NUCLEOTIDE SEQUENCE [LARGE SCALE GENOMIC DNA]</scope>
    <source>
        <strain evidence="1 2">T18</strain>
    </source>
</reference>
<dbReference type="EMBL" id="JAETWB010000030">
    <property type="protein sequence ID" value="MBL6081585.1"/>
    <property type="molecule type" value="Genomic_DNA"/>
</dbReference>
<evidence type="ECO:0000313" key="1">
    <source>
        <dbReference type="EMBL" id="MBL6081585.1"/>
    </source>
</evidence>